<name>A0ABS2EPY8_9LACO</name>
<dbReference type="CDD" id="cd09608">
    <property type="entry name" value="M3B_PepF"/>
    <property type="match status" value="1"/>
</dbReference>
<keyword evidence="4 6" id="KW-0862">Zinc</keyword>
<evidence type="ECO:0000259" key="8">
    <source>
        <dbReference type="Pfam" id="PF08439"/>
    </source>
</evidence>
<organism evidence="9 10">
    <name type="scientific">Limosilactobacillus alvi</name>
    <dbReference type="NCBI Taxonomy" id="990412"/>
    <lineage>
        <taxon>Bacteria</taxon>
        <taxon>Bacillati</taxon>
        <taxon>Bacillota</taxon>
        <taxon>Bacilli</taxon>
        <taxon>Lactobacillales</taxon>
        <taxon>Lactobacillaceae</taxon>
        <taxon>Limosilactobacillus</taxon>
    </lineage>
</organism>
<dbReference type="EMBL" id="JACJJQ010000033">
    <property type="protein sequence ID" value="MBM6754509.1"/>
    <property type="molecule type" value="Genomic_DNA"/>
</dbReference>
<comment type="function">
    <text evidence="6">Has oligopeptidase activity and degrades a variety of small bioactive peptides.</text>
</comment>
<dbReference type="SUPFAM" id="SSF55486">
    <property type="entry name" value="Metalloproteases ('zincins'), catalytic domain"/>
    <property type="match status" value="1"/>
</dbReference>
<evidence type="ECO:0000256" key="2">
    <source>
        <dbReference type="ARBA" id="ARBA00022723"/>
    </source>
</evidence>
<keyword evidence="2 6" id="KW-0479">Metal-binding</keyword>
<comment type="cofactor">
    <cofactor evidence="6">
        <name>Zn(2+)</name>
        <dbReference type="ChEBI" id="CHEBI:29105"/>
    </cofactor>
    <text evidence="6">Binds 1 zinc ion.</text>
</comment>
<evidence type="ECO:0000259" key="7">
    <source>
        <dbReference type="Pfam" id="PF01432"/>
    </source>
</evidence>
<evidence type="ECO:0000256" key="6">
    <source>
        <dbReference type="RuleBase" id="RU368091"/>
    </source>
</evidence>
<evidence type="ECO:0000256" key="4">
    <source>
        <dbReference type="ARBA" id="ARBA00022833"/>
    </source>
</evidence>
<keyword evidence="10" id="KW-1185">Reference proteome</keyword>
<evidence type="ECO:0000256" key="1">
    <source>
        <dbReference type="ARBA" id="ARBA00022670"/>
    </source>
</evidence>
<protein>
    <recommendedName>
        <fullName evidence="6">Oligopeptidase F</fullName>
        <ecNumber evidence="6">3.4.24.-</ecNumber>
    </recommendedName>
</protein>
<feature type="domain" description="Oligopeptidase F N-terminal" evidence="8">
    <location>
        <begin position="114"/>
        <end position="183"/>
    </location>
</feature>
<dbReference type="Gene3D" id="1.10.287.830">
    <property type="entry name" value="putative peptidase helix hairpin domain like"/>
    <property type="match status" value="1"/>
</dbReference>
<dbReference type="InterPro" id="IPR045090">
    <property type="entry name" value="Pept_M3A_M3B"/>
</dbReference>
<dbReference type="EC" id="3.4.24.-" evidence="6"/>
<dbReference type="InterPro" id="IPR004438">
    <property type="entry name" value="Peptidase_M3B"/>
</dbReference>
<dbReference type="RefSeq" id="WP_204776793.1">
    <property type="nucleotide sequence ID" value="NZ_JACJJQ010000033.1"/>
</dbReference>
<comment type="caution">
    <text evidence="9">The sequence shown here is derived from an EMBL/GenBank/DDBJ whole genome shotgun (WGS) entry which is preliminary data.</text>
</comment>
<dbReference type="Proteomes" id="UP000776629">
    <property type="component" value="Unassembled WGS sequence"/>
</dbReference>
<keyword evidence="1 6" id="KW-0645">Protease</keyword>
<keyword evidence="3 6" id="KW-0378">Hydrolase</keyword>
<dbReference type="Gene3D" id="1.10.1370.20">
    <property type="entry name" value="Oligoendopeptidase f, C-terminal domain"/>
    <property type="match status" value="1"/>
</dbReference>
<gene>
    <name evidence="9" type="primary">pepF</name>
    <name evidence="9" type="ORF">H5993_07040</name>
</gene>
<sequence>MTTQLPLRSEVPAELTWDLTLLYADDEAMQKALKATAKKAQHLATFKGQITTAKQLATVLILAKEIDEELEKEYVYAFLRRDSDTTDATATALFGQAAQVATQIETQLAFIDPEILALSDEQLADWQANEPALAEFEFQLTSLQKQKAHVLAGEQERLLSRLNHALDGASEIYNTLNDADLDFGKIRDENGNLVQLTHGNRSQYTESTNRKVRKEAALAYQKPYHQLRHTFAATLNSFIDSENALAELRNYPSARAAALGRNQIDETVYDNLIKTVNAHLDLAHRWYALKKKYLKLDHFYQYDIPTPLAGTDILKTSYEDGKKMVLKAMQVLGDEYVTGLKEEFANRWVDVAENKGKRSGGYQISVYQANPFILLNWTDKLYSTFVLAHESGHAMHSWFSQHHQPSEYADAPIFLAEVASTFNENILTDWLLKNYDDPKVQLYVLEQSIDGFIGTIYRQTQFAEFEHQAYMTQQAGQTLTADYLDQVNEKLLKKYYGPAVELTGTLTQSWAYVPHFYMNYYVYQYATSWAISTSLAASVLAEESGAKERYLAFLSAGGSATPAQILKQAGIDITNTEYLERALKVFEHRLDQVEALLAKVDNGSAVN</sequence>
<comment type="similarity">
    <text evidence="6">Belongs to the peptidase M3B family.</text>
</comment>
<dbReference type="InterPro" id="IPR013647">
    <property type="entry name" value="OligopepF_N_dom"/>
</dbReference>
<dbReference type="Gene3D" id="1.20.140.70">
    <property type="entry name" value="Oligopeptidase f, N-terminal domain"/>
    <property type="match status" value="1"/>
</dbReference>
<reference evidence="9 10" key="1">
    <citation type="journal article" date="2021" name="Sci. Rep.">
        <title>The distribution of antibiotic resistance genes in chicken gut microbiota commensals.</title>
        <authorList>
            <person name="Juricova H."/>
            <person name="Matiasovicova J."/>
            <person name="Kubasova T."/>
            <person name="Cejkova D."/>
            <person name="Rychlik I."/>
        </authorList>
    </citation>
    <scope>NUCLEOTIDE SEQUENCE [LARGE SCALE GENOMIC DNA]</scope>
    <source>
        <strain evidence="9 10">An810</strain>
    </source>
</reference>
<evidence type="ECO:0000313" key="10">
    <source>
        <dbReference type="Proteomes" id="UP000776629"/>
    </source>
</evidence>
<accession>A0ABS2EPY8</accession>
<dbReference type="NCBIfam" id="TIGR00181">
    <property type="entry name" value="pepF"/>
    <property type="match status" value="1"/>
</dbReference>
<evidence type="ECO:0000256" key="5">
    <source>
        <dbReference type="ARBA" id="ARBA00023049"/>
    </source>
</evidence>
<evidence type="ECO:0000256" key="3">
    <source>
        <dbReference type="ARBA" id="ARBA00022801"/>
    </source>
</evidence>
<proteinExistence type="inferred from homology"/>
<dbReference type="PANTHER" id="PTHR11804">
    <property type="entry name" value="PROTEASE M3 THIMET OLIGOPEPTIDASE-RELATED"/>
    <property type="match status" value="1"/>
</dbReference>
<dbReference type="InterPro" id="IPR042088">
    <property type="entry name" value="OligoPept_F_C"/>
</dbReference>
<evidence type="ECO:0000313" key="9">
    <source>
        <dbReference type="EMBL" id="MBM6754509.1"/>
    </source>
</evidence>
<feature type="domain" description="Peptidase M3A/M3B catalytic" evidence="7">
    <location>
        <begin position="204"/>
        <end position="584"/>
    </location>
</feature>
<dbReference type="InterPro" id="IPR001567">
    <property type="entry name" value="Pept_M3A_M3B_dom"/>
</dbReference>
<dbReference type="Pfam" id="PF08439">
    <property type="entry name" value="Peptidase_M3_N"/>
    <property type="match status" value="1"/>
</dbReference>
<keyword evidence="5 6" id="KW-0482">Metalloprotease</keyword>
<dbReference type="Pfam" id="PF01432">
    <property type="entry name" value="Peptidase_M3"/>
    <property type="match status" value="1"/>
</dbReference>
<dbReference type="PANTHER" id="PTHR11804:SF84">
    <property type="entry name" value="SACCHAROLYSIN"/>
    <property type="match status" value="1"/>
</dbReference>